<dbReference type="SUPFAM" id="SSF55826">
    <property type="entry name" value="YbaK/ProRS associated domain"/>
    <property type="match status" value="1"/>
</dbReference>
<dbReference type="CDD" id="cd00002">
    <property type="entry name" value="YbaK_deacylase"/>
    <property type="match status" value="1"/>
</dbReference>
<dbReference type="AlphaFoldDB" id="A0A8J6QP24"/>
<evidence type="ECO:0000256" key="1">
    <source>
        <dbReference type="ARBA" id="ARBA00009798"/>
    </source>
</evidence>
<dbReference type="GO" id="GO:0002161">
    <property type="term" value="F:aminoacyl-tRNA deacylase activity"/>
    <property type="evidence" value="ECO:0007669"/>
    <property type="project" value="InterPro"/>
</dbReference>
<comment type="similarity">
    <text evidence="1 4">Belongs to the prolyl-tRNA editing family. YbaK/EbsC subfamily.</text>
</comment>
<sequence>MSKLKISATNAIRFLKQHKVTFVPHLYPYEEKGGTKASAKALNVDEFSVIKTLVMEDDEQHPFIILMHGSCEVSLKHLARQLKVKQITPCNPDKADRVTGYQTGGISPFGTRQSLPIYMEASIEPLGKIWINGGKRGLLVEISPADLIRTLQPVKVSVAI</sequence>
<evidence type="ECO:0000313" key="7">
    <source>
        <dbReference type="Proteomes" id="UP000632828"/>
    </source>
</evidence>
<comment type="caution">
    <text evidence="6">The sequence shown here is derived from an EMBL/GenBank/DDBJ whole genome shotgun (WGS) entry which is preliminary data.</text>
</comment>
<dbReference type="GO" id="GO:0006412">
    <property type="term" value="P:translation"/>
    <property type="evidence" value="ECO:0007669"/>
    <property type="project" value="UniProtKB-KW"/>
</dbReference>
<dbReference type="NCBIfam" id="TIGR00011">
    <property type="entry name" value="YbaK_EbsC"/>
    <property type="match status" value="1"/>
</dbReference>
<keyword evidence="3 4" id="KW-0456">Lyase</keyword>
<evidence type="ECO:0000256" key="3">
    <source>
        <dbReference type="ARBA" id="ARBA00023239"/>
    </source>
</evidence>
<dbReference type="Gene3D" id="3.90.960.10">
    <property type="entry name" value="YbaK/aminoacyl-tRNA synthetase-associated domain"/>
    <property type="match status" value="1"/>
</dbReference>
<dbReference type="PIRSF" id="PIRSF006181">
    <property type="entry name" value="EbsC_YbaK"/>
    <property type="match status" value="1"/>
</dbReference>
<dbReference type="InterPro" id="IPR004369">
    <property type="entry name" value="Prolyl-tRNA_editing_YbaK/EbsC"/>
</dbReference>
<feature type="domain" description="YbaK/aminoacyl-tRNA synthetase-associated" evidence="5">
    <location>
        <begin position="35"/>
        <end position="149"/>
    </location>
</feature>
<dbReference type="RefSeq" id="WP_191156936.1">
    <property type="nucleotide sequence ID" value="NZ_JACWUN010000014.1"/>
</dbReference>
<dbReference type="PANTHER" id="PTHR30411">
    <property type="entry name" value="CYTOPLASMIC PROTEIN"/>
    <property type="match status" value="1"/>
</dbReference>
<dbReference type="Pfam" id="PF04073">
    <property type="entry name" value="tRNA_edit"/>
    <property type="match status" value="1"/>
</dbReference>
<protein>
    <recommendedName>
        <fullName evidence="4">Cys-tRNA(Pro)/Cys-tRNA(Cys) deacylase</fullName>
        <ecNumber evidence="4">4.2.-.-</ecNumber>
    </recommendedName>
</protein>
<evidence type="ECO:0000256" key="4">
    <source>
        <dbReference type="PIRNR" id="PIRNR006181"/>
    </source>
</evidence>
<reference evidence="6" key="1">
    <citation type="submission" date="2020-09" db="EMBL/GenBank/DDBJ databases">
        <title>Pelobacter alkaliphilus sp. nov., a novel anaerobic arsenate-reducing bacterium from terrestrial mud volcano.</title>
        <authorList>
            <person name="Khomyakova M.A."/>
            <person name="Merkel A.Y."/>
            <person name="Slobodkin A.I."/>
        </authorList>
    </citation>
    <scope>NUCLEOTIDE SEQUENCE</scope>
    <source>
        <strain evidence="6">M08fum</strain>
    </source>
</reference>
<dbReference type="PANTHER" id="PTHR30411:SF0">
    <property type="entry name" value="CYS-TRNA(PRO)_CYS-TRNA(CYS) DEACYLASE YBAK"/>
    <property type="match status" value="1"/>
</dbReference>
<keyword evidence="2 4" id="KW-0648">Protein biosynthesis</keyword>
<dbReference type="InterPro" id="IPR007214">
    <property type="entry name" value="YbaK/aa-tRNA-synth-assoc-dom"/>
</dbReference>
<organism evidence="6 7">
    <name type="scientific">Pelovirga terrestris</name>
    <dbReference type="NCBI Taxonomy" id="2771352"/>
    <lineage>
        <taxon>Bacteria</taxon>
        <taxon>Pseudomonadati</taxon>
        <taxon>Thermodesulfobacteriota</taxon>
        <taxon>Desulfuromonadia</taxon>
        <taxon>Geobacterales</taxon>
        <taxon>Geobacteraceae</taxon>
        <taxon>Pelovirga</taxon>
    </lineage>
</organism>
<name>A0A8J6QP24_9BACT</name>
<evidence type="ECO:0000259" key="5">
    <source>
        <dbReference type="Pfam" id="PF04073"/>
    </source>
</evidence>
<dbReference type="EC" id="4.2.-.-" evidence="4"/>
<proteinExistence type="inferred from homology"/>
<evidence type="ECO:0000313" key="6">
    <source>
        <dbReference type="EMBL" id="MBD1401377.1"/>
    </source>
</evidence>
<dbReference type="InterPro" id="IPR036754">
    <property type="entry name" value="YbaK/aa-tRNA-synt-asso_dom_sf"/>
</dbReference>
<keyword evidence="7" id="KW-1185">Reference proteome</keyword>
<evidence type="ECO:0000256" key="2">
    <source>
        <dbReference type="ARBA" id="ARBA00022917"/>
    </source>
</evidence>
<dbReference type="GO" id="GO:0016829">
    <property type="term" value="F:lyase activity"/>
    <property type="evidence" value="ECO:0007669"/>
    <property type="project" value="UniProtKB-KW"/>
</dbReference>
<dbReference type="Proteomes" id="UP000632828">
    <property type="component" value="Unassembled WGS sequence"/>
</dbReference>
<dbReference type="EMBL" id="JACWUN010000014">
    <property type="protein sequence ID" value="MBD1401377.1"/>
    <property type="molecule type" value="Genomic_DNA"/>
</dbReference>
<gene>
    <name evidence="6" type="primary">ybaK</name>
    <name evidence="6" type="ORF">ICT70_11900</name>
</gene>
<accession>A0A8J6QP24</accession>